<dbReference type="OrthoDB" id="9800872at2"/>
<dbReference type="Pfam" id="PF00581">
    <property type="entry name" value="Rhodanese"/>
    <property type="match status" value="1"/>
</dbReference>
<dbReference type="InterPro" id="IPR050229">
    <property type="entry name" value="GlpE_sulfurtransferase"/>
</dbReference>
<gene>
    <name evidence="2" type="ORF">EP073_11310</name>
</gene>
<dbReference type="KEGG" id="gtl:EP073_11310"/>
<evidence type="ECO:0000259" key="1">
    <source>
        <dbReference type="PROSITE" id="PS50206"/>
    </source>
</evidence>
<proteinExistence type="predicted"/>
<dbReference type="PROSITE" id="PS50206">
    <property type="entry name" value="RHODANESE_3"/>
    <property type="match status" value="1"/>
</dbReference>
<evidence type="ECO:0000313" key="2">
    <source>
        <dbReference type="EMBL" id="QAR33970.1"/>
    </source>
</evidence>
<evidence type="ECO:0000313" key="3">
    <source>
        <dbReference type="Proteomes" id="UP000287502"/>
    </source>
</evidence>
<dbReference type="EMBL" id="CP035108">
    <property type="protein sequence ID" value="QAR33970.1"/>
    <property type="molecule type" value="Genomic_DNA"/>
</dbReference>
<keyword evidence="3" id="KW-1185">Reference proteome</keyword>
<feature type="domain" description="Rhodanese" evidence="1">
    <location>
        <begin position="85"/>
        <end position="175"/>
    </location>
</feature>
<dbReference type="SMART" id="SM00450">
    <property type="entry name" value="RHOD"/>
    <property type="match status" value="1"/>
</dbReference>
<organism evidence="2 3">
    <name type="scientific">Geovibrio thiophilus</name>
    <dbReference type="NCBI Taxonomy" id="139438"/>
    <lineage>
        <taxon>Bacteria</taxon>
        <taxon>Pseudomonadati</taxon>
        <taxon>Deferribacterota</taxon>
        <taxon>Deferribacteres</taxon>
        <taxon>Deferribacterales</taxon>
        <taxon>Geovibrionaceae</taxon>
        <taxon>Geovibrio</taxon>
    </lineage>
</organism>
<dbReference type="Gene3D" id="3.40.250.10">
    <property type="entry name" value="Rhodanese-like domain"/>
    <property type="match status" value="1"/>
</dbReference>
<dbReference type="InterPro" id="IPR001763">
    <property type="entry name" value="Rhodanese-like_dom"/>
</dbReference>
<accession>A0A410K0M5</accession>
<sequence>MSDKNITLRLTPPCHTVYTLHMFIWRYRMNRILIVAAALTAMLLSVTAHASAPENLVKTREAKLAEARKSIKEVSPAEVAEMSAKGEAFIMLDIREPEEQGMVIAVGTLKKIPRGLLEWVAGGQLNSDDKIVVYCKTGARGAFATHLLNELGYRNAVNMKGGIVGWLEAGYGVQTYIGEIKPLDYRFSN</sequence>
<dbReference type="Proteomes" id="UP000287502">
    <property type="component" value="Chromosome"/>
</dbReference>
<protein>
    <recommendedName>
        <fullName evidence="1">Rhodanese domain-containing protein</fullName>
    </recommendedName>
</protein>
<dbReference type="PANTHER" id="PTHR43031:SF1">
    <property type="entry name" value="PYRIDINE NUCLEOTIDE-DISULPHIDE OXIDOREDUCTASE"/>
    <property type="match status" value="1"/>
</dbReference>
<dbReference type="SUPFAM" id="SSF52821">
    <property type="entry name" value="Rhodanese/Cell cycle control phosphatase"/>
    <property type="match status" value="1"/>
</dbReference>
<name>A0A410K0M5_9BACT</name>
<dbReference type="AlphaFoldDB" id="A0A410K0M5"/>
<dbReference type="InterPro" id="IPR036873">
    <property type="entry name" value="Rhodanese-like_dom_sf"/>
</dbReference>
<dbReference type="PANTHER" id="PTHR43031">
    <property type="entry name" value="FAD-DEPENDENT OXIDOREDUCTASE"/>
    <property type="match status" value="1"/>
</dbReference>
<reference evidence="2 3" key="1">
    <citation type="submission" date="2019-01" db="EMBL/GenBank/DDBJ databases">
        <title>Geovibrio thiophilus DSM 11263, complete genome.</title>
        <authorList>
            <person name="Spring S."/>
            <person name="Bunk B."/>
            <person name="Sproer C."/>
        </authorList>
    </citation>
    <scope>NUCLEOTIDE SEQUENCE [LARGE SCALE GENOMIC DNA]</scope>
    <source>
        <strain evidence="2 3">DSM 11263</strain>
    </source>
</reference>